<accession>Q23QM9</accession>
<dbReference type="GeneID" id="7835710"/>
<feature type="region of interest" description="Disordered" evidence="1">
    <location>
        <begin position="234"/>
        <end position="256"/>
    </location>
</feature>
<evidence type="ECO:0000256" key="2">
    <source>
        <dbReference type="SAM" id="Phobius"/>
    </source>
</evidence>
<evidence type="ECO:0000313" key="3">
    <source>
        <dbReference type="EMBL" id="EAR98859.1"/>
    </source>
</evidence>
<dbReference type="AlphaFoldDB" id="Q23QM9"/>
<gene>
    <name evidence="3" type="ORF">TTHERM_00254510</name>
</gene>
<evidence type="ECO:0000313" key="4">
    <source>
        <dbReference type="Proteomes" id="UP000009168"/>
    </source>
</evidence>
<dbReference type="RefSeq" id="XP_001019104.1">
    <property type="nucleotide sequence ID" value="XM_001019104.1"/>
</dbReference>
<dbReference type="Proteomes" id="UP000009168">
    <property type="component" value="Unassembled WGS sequence"/>
</dbReference>
<keyword evidence="4" id="KW-1185">Reference proteome</keyword>
<sequence>MAESQNTKNSQQQQQSSSSSMQSQSSSSSSKDFFNLSKTCGDNCSIVILVIMILLTLIFFGILIYCKFFRKTQKGGKNIIVQVKAISINQSVLEHVRSLSEKNMKMGIKTKSQQQIYPHNESIQGDARTQIQLEQDYKNFLNNQALNNIANGKQMLDYDNSVQFFRESQQNYYYKDCQSQNNPDFQMQYNNQNIQHKPITVSQMQIRNDQHGFSNSQKTRFIKSEQGNYPIESQNIFPDNQRNNSSVSNKQLNNANKKSGLILNDYKNKSQNLQNLQIINNNPQTNTNPNLQIQNTEKINDKQFKYGKVRLASLNPQGIKHQMETVKEDQNELTSNTKAIEVNKKYRRKLNIQKQIQNDPSILDSSLNNSVQNPETSMQLNNSILNQLQFSCKNQNSKLLGDYLEEQQINM</sequence>
<organism evidence="3 4">
    <name type="scientific">Tetrahymena thermophila (strain SB210)</name>
    <dbReference type="NCBI Taxonomy" id="312017"/>
    <lineage>
        <taxon>Eukaryota</taxon>
        <taxon>Sar</taxon>
        <taxon>Alveolata</taxon>
        <taxon>Ciliophora</taxon>
        <taxon>Intramacronucleata</taxon>
        <taxon>Oligohymenophorea</taxon>
        <taxon>Hymenostomatida</taxon>
        <taxon>Tetrahymenina</taxon>
        <taxon>Tetrahymenidae</taxon>
        <taxon>Tetrahymena</taxon>
    </lineage>
</organism>
<dbReference type="InParanoid" id="Q23QM9"/>
<proteinExistence type="predicted"/>
<feature type="transmembrane region" description="Helical" evidence="2">
    <location>
        <begin position="46"/>
        <end position="66"/>
    </location>
</feature>
<keyword evidence="2" id="KW-1133">Transmembrane helix</keyword>
<dbReference type="EMBL" id="GG662647">
    <property type="protein sequence ID" value="EAR98859.1"/>
    <property type="molecule type" value="Genomic_DNA"/>
</dbReference>
<dbReference type="HOGENOM" id="CLU_669962_0_0_1"/>
<name>Q23QM9_TETTS</name>
<keyword evidence="2 3" id="KW-0812">Transmembrane</keyword>
<dbReference type="KEGG" id="tet:TTHERM_00254510"/>
<feature type="compositionally biased region" description="Low complexity" evidence="1">
    <location>
        <begin position="10"/>
        <end position="27"/>
    </location>
</feature>
<protein>
    <submittedName>
        <fullName evidence="3">Transmembrane protein, putative</fullName>
    </submittedName>
</protein>
<evidence type="ECO:0000256" key="1">
    <source>
        <dbReference type="SAM" id="MobiDB-lite"/>
    </source>
</evidence>
<reference evidence="4" key="1">
    <citation type="journal article" date="2006" name="PLoS Biol.">
        <title>Macronuclear genome sequence of the ciliate Tetrahymena thermophila, a model eukaryote.</title>
        <authorList>
            <person name="Eisen J.A."/>
            <person name="Coyne R.S."/>
            <person name="Wu M."/>
            <person name="Wu D."/>
            <person name="Thiagarajan M."/>
            <person name="Wortman J.R."/>
            <person name="Badger J.H."/>
            <person name="Ren Q."/>
            <person name="Amedeo P."/>
            <person name="Jones K.M."/>
            <person name="Tallon L.J."/>
            <person name="Delcher A.L."/>
            <person name="Salzberg S.L."/>
            <person name="Silva J.C."/>
            <person name="Haas B.J."/>
            <person name="Majoros W.H."/>
            <person name="Farzad M."/>
            <person name="Carlton J.M."/>
            <person name="Smith R.K. Jr."/>
            <person name="Garg J."/>
            <person name="Pearlman R.E."/>
            <person name="Karrer K.M."/>
            <person name="Sun L."/>
            <person name="Manning G."/>
            <person name="Elde N.C."/>
            <person name="Turkewitz A.P."/>
            <person name="Asai D.J."/>
            <person name="Wilkes D.E."/>
            <person name="Wang Y."/>
            <person name="Cai H."/>
            <person name="Collins K."/>
            <person name="Stewart B.A."/>
            <person name="Lee S.R."/>
            <person name="Wilamowska K."/>
            <person name="Weinberg Z."/>
            <person name="Ruzzo W.L."/>
            <person name="Wloga D."/>
            <person name="Gaertig J."/>
            <person name="Frankel J."/>
            <person name="Tsao C.-C."/>
            <person name="Gorovsky M.A."/>
            <person name="Keeling P.J."/>
            <person name="Waller R.F."/>
            <person name="Patron N.J."/>
            <person name="Cherry J.M."/>
            <person name="Stover N.A."/>
            <person name="Krieger C.J."/>
            <person name="del Toro C."/>
            <person name="Ryder H.F."/>
            <person name="Williamson S.C."/>
            <person name="Barbeau R.A."/>
            <person name="Hamilton E.P."/>
            <person name="Orias E."/>
        </authorList>
    </citation>
    <scope>NUCLEOTIDE SEQUENCE [LARGE SCALE GENOMIC DNA]</scope>
    <source>
        <strain evidence="4">SB210</strain>
    </source>
</reference>
<feature type="region of interest" description="Disordered" evidence="1">
    <location>
        <begin position="1"/>
        <end position="27"/>
    </location>
</feature>
<keyword evidence="2" id="KW-0472">Membrane</keyword>